<dbReference type="InterPro" id="IPR009822">
    <property type="entry name" value="YaeQ"/>
</dbReference>
<dbReference type="InterPro" id="IPR011335">
    <property type="entry name" value="Restrct_endonuc-II-like"/>
</dbReference>
<dbReference type="EMBL" id="CZQA01000008">
    <property type="protein sequence ID" value="CUS35913.1"/>
    <property type="molecule type" value="Genomic_DNA"/>
</dbReference>
<gene>
    <name evidence="1" type="ORF">COMA1_20510</name>
</gene>
<dbReference type="STRING" id="1742972.COMA1_20510"/>
<evidence type="ECO:0008006" key="3">
    <source>
        <dbReference type="Google" id="ProtNLM"/>
    </source>
</evidence>
<dbReference type="SUPFAM" id="SSF52980">
    <property type="entry name" value="Restriction endonuclease-like"/>
    <property type="match status" value="1"/>
</dbReference>
<dbReference type="PIRSF" id="PIRSF011484">
    <property type="entry name" value="YaeQ"/>
    <property type="match status" value="1"/>
</dbReference>
<dbReference type="PANTHER" id="PTHR38784:SF1">
    <property type="entry name" value="SUCROSE PHOSPHORYLASE"/>
    <property type="match status" value="1"/>
</dbReference>
<evidence type="ECO:0000313" key="1">
    <source>
        <dbReference type="EMBL" id="CUS35913.1"/>
    </source>
</evidence>
<accession>A0A0S4LG95</accession>
<dbReference type="PANTHER" id="PTHR38784">
    <property type="entry name" value="SUCROSE PHOSPHORYLASE"/>
    <property type="match status" value="1"/>
</dbReference>
<sequence>MASNATIYKAVLQIADLDRQYFQDHTLTLARHPSETEERLMVRVLAFALHANEALSFGRGIGTEDEPALWKRDDTGTIDLWVEIGQPDEKTLRQASGRAKQVIVYAYGARSAEVWWANQRQLLDRLKNLSVTLLPMDSVRALAGMARPAMQLQWTIQEGHLWIADGTQTLQIELQRLKG</sequence>
<dbReference type="Gene3D" id="3.10.640.10">
    <property type="entry name" value="Restriction endonuclease-like alpha-beta roll domain"/>
    <property type="match status" value="1"/>
</dbReference>
<reference evidence="1 2" key="1">
    <citation type="submission" date="2015-10" db="EMBL/GenBank/DDBJ databases">
        <authorList>
            <person name="Gilbert D.G."/>
        </authorList>
    </citation>
    <scope>NUCLEOTIDE SEQUENCE [LARGE SCALE GENOMIC DNA]</scope>
    <source>
        <strain evidence="1">COMA1</strain>
    </source>
</reference>
<protein>
    <recommendedName>
        <fullName evidence="3">YaeQ family protein</fullName>
    </recommendedName>
</protein>
<dbReference type="InterPro" id="IPR038590">
    <property type="entry name" value="YaeQ_sf"/>
</dbReference>
<dbReference type="AlphaFoldDB" id="A0A0S4LG95"/>
<keyword evidence="2" id="KW-1185">Reference proteome</keyword>
<dbReference type="RefSeq" id="WP_090748416.1">
    <property type="nucleotide sequence ID" value="NZ_CZQA01000008.1"/>
</dbReference>
<dbReference type="CDD" id="cd22368">
    <property type="entry name" value="YaeQ-like"/>
    <property type="match status" value="1"/>
</dbReference>
<name>A0A0S4LG95_9BACT</name>
<dbReference type="Proteomes" id="UP000199032">
    <property type="component" value="Unassembled WGS sequence"/>
</dbReference>
<organism evidence="1 2">
    <name type="scientific">Candidatus Nitrospira nitrosa</name>
    <dbReference type="NCBI Taxonomy" id="1742972"/>
    <lineage>
        <taxon>Bacteria</taxon>
        <taxon>Pseudomonadati</taxon>
        <taxon>Nitrospirota</taxon>
        <taxon>Nitrospiria</taxon>
        <taxon>Nitrospirales</taxon>
        <taxon>Nitrospiraceae</taxon>
        <taxon>Nitrospira</taxon>
    </lineage>
</organism>
<dbReference type="Pfam" id="PF07152">
    <property type="entry name" value="YaeQ"/>
    <property type="match status" value="1"/>
</dbReference>
<proteinExistence type="predicted"/>
<dbReference type="SMART" id="SM01322">
    <property type="entry name" value="YaeQ"/>
    <property type="match status" value="1"/>
</dbReference>
<dbReference type="OrthoDB" id="5293309at2"/>
<evidence type="ECO:0000313" key="2">
    <source>
        <dbReference type="Proteomes" id="UP000199032"/>
    </source>
</evidence>